<sequence length="221" mass="24257">MSLPGKGVHILVFPFPAQVLPFPDHPLVPSGVENVKDIGNSGNVLIISALAKLTEKIINYILLLLWLYCLNVDTFFPLDAVDFLDLPRSPSLVREHRPSLFRSQVLLKSAQVEALANGLELSGVKFIWVMKPAIAQQVVNGYRLIPDGFEERVADQFVNAKLLVDTKELGQKVAESMSGEKAEKVRAKELRSKAMEVVASGGSSSKDIDGLVRELAQLKNV</sequence>
<proteinExistence type="predicted"/>
<dbReference type="Gene3D" id="3.40.50.2000">
    <property type="entry name" value="Glycogen Phosphorylase B"/>
    <property type="match status" value="1"/>
</dbReference>
<dbReference type="EMBL" id="JAUIZM010000004">
    <property type="protein sequence ID" value="KAK1387373.1"/>
    <property type="molecule type" value="Genomic_DNA"/>
</dbReference>
<protein>
    <submittedName>
        <fullName evidence="1">Uncharacterized protein</fullName>
    </submittedName>
</protein>
<dbReference type="Proteomes" id="UP001237642">
    <property type="component" value="Unassembled WGS sequence"/>
</dbReference>
<accession>A0AAD8IMF8</accession>
<dbReference type="SUPFAM" id="SSF53756">
    <property type="entry name" value="UDP-Glycosyltransferase/glycogen phosphorylase"/>
    <property type="match status" value="1"/>
</dbReference>
<keyword evidence="2" id="KW-1185">Reference proteome</keyword>
<evidence type="ECO:0000313" key="1">
    <source>
        <dbReference type="EMBL" id="KAK1387373.1"/>
    </source>
</evidence>
<evidence type="ECO:0000313" key="2">
    <source>
        <dbReference type="Proteomes" id="UP001237642"/>
    </source>
</evidence>
<organism evidence="1 2">
    <name type="scientific">Heracleum sosnowskyi</name>
    <dbReference type="NCBI Taxonomy" id="360622"/>
    <lineage>
        <taxon>Eukaryota</taxon>
        <taxon>Viridiplantae</taxon>
        <taxon>Streptophyta</taxon>
        <taxon>Embryophyta</taxon>
        <taxon>Tracheophyta</taxon>
        <taxon>Spermatophyta</taxon>
        <taxon>Magnoliopsida</taxon>
        <taxon>eudicotyledons</taxon>
        <taxon>Gunneridae</taxon>
        <taxon>Pentapetalae</taxon>
        <taxon>asterids</taxon>
        <taxon>campanulids</taxon>
        <taxon>Apiales</taxon>
        <taxon>Apiaceae</taxon>
        <taxon>Apioideae</taxon>
        <taxon>apioid superclade</taxon>
        <taxon>Tordylieae</taxon>
        <taxon>Tordyliinae</taxon>
        <taxon>Heracleum</taxon>
    </lineage>
</organism>
<dbReference type="AlphaFoldDB" id="A0AAD8IMF8"/>
<name>A0AAD8IMF8_9APIA</name>
<reference evidence="1" key="2">
    <citation type="submission" date="2023-05" db="EMBL/GenBank/DDBJ databases">
        <authorList>
            <person name="Schelkunov M.I."/>
        </authorList>
    </citation>
    <scope>NUCLEOTIDE SEQUENCE</scope>
    <source>
        <strain evidence="1">Hsosn_3</strain>
        <tissue evidence="1">Leaf</tissue>
    </source>
</reference>
<dbReference type="PANTHER" id="PTHR48045:SF34">
    <property type="entry name" value="ISOFLAVONE 7-O-GLUCOSYLTRANSFERASE 1-LIKE"/>
    <property type="match status" value="1"/>
</dbReference>
<reference evidence="1" key="1">
    <citation type="submission" date="2023-02" db="EMBL/GenBank/DDBJ databases">
        <title>Genome of toxic invasive species Heracleum sosnowskyi carries increased number of genes despite the absence of recent whole-genome duplications.</title>
        <authorList>
            <person name="Schelkunov M."/>
            <person name="Shtratnikova V."/>
            <person name="Makarenko M."/>
            <person name="Klepikova A."/>
            <person name="Omelchenko D."/>
            <person name="Novikova G."/>
            <person name="Obukhova E."/>
            <person name="Bogdanov V."/>
            <person name="Penin A."/>
            <person name="Logacheva M."/>
        </authorList>
    </citation>
    <scope>NUCLEOTIDE SEQUENCE</scope>
    <source>
        <strain evidence="1">Hsosn_3</strain>
        <tissue evidence="1">Leaf</tissue>
    </source>
</reference>
<comment type="caution">
    <text evidence="1">The sequence shown here is derived from an EMBL/GenBank/DDBJ whole genome shotgun (WGS) entry which is preliminary data.</text>
</comment>
<gene>
    <name evidence="1" type="ORF">POM88_015551</name>
</gene>
<dbReference type="PANTHER" id="PTHR48045">
    <property type="entry name" value="UDP-GLYCOSYLTRANSFERASE 72B1"/>
    <property type="match status" value="1"/>
</dbReference>